<reference evidence="1 2" key="1">
    <citation type="journal article" date="2019" name="Nat. Ecol. Evol.">
        <title>Megaphylogeny resolves global patterns of mushroom evolution.</title>
        <authorList>
            <person name="Varga T."/>
            <person name="Krizsan K."/>
            <person name="Foldi C."/>
            <person name="Dima B."/>
            <person name="Sanchez-Garcia M."/>
            <person name="Sanchez-Ramirez S."/>
            <person name="Szollosi G.J."/>
            <person name="Szarkandi J.G."/>
            <person name="Papp V."/>
            <person name="Albert L."/>
            <person name="Andreopoulos W."/>
            <person name="Angelini C."/>
            <person name="Antonin V."/>
            <person name="Barry K.W."/>
            <person name="Bougher N.L."/>
            <person name="Buchanan P."/>
            <person name="Buyck B."/>
            <person name="Bense V."/>
            <person name="Catcheside P."/>
            <person name="Chovatia M."/>
            <person name="Cooper J."/>
            <person name="Damon W."/>
            <person name="Desjardin D."/>
            <person name="Finy P."/>
            <person name="Geml J."/>
            <person name="Haridas S."/>
            <person name="Hughes K."/>
            <person name="Justo A."/>
            <person name="Karasinski D."/>
            <person name="Kautmanova I."/>
            <person name="Kiss B."/>
            <person name="Kocsube S."/>
            <person name="Kotiranta H."/>
            <person name="LaButti K.M."/>
            <person name="Lechner B.E."/>
            <person name="Liimatainen K."/>
            <person name="Lipzen A."/>
            <person name="Lukacs Z."/>
            <person name="Mihaltcheva S."/>
            <person name="Morgado L.N."/>
            <person name="Niskanen T."/>
            <person name="Noordeloos M.E."/>
            <person name="Ohm R.A."/>
            <person name="Ortiz-Santana B."/>
            <person name="Ovrebo C."/>
            <person name="Racz N."/>
            <person name="Riley R."/>
            <person name="Savchenko A."/>
            <person name="Shiryaev A."/>
            <person name="Soop K."/>
            <person name="Spirin V."/>
            <person name="Szebenyi C."/>
            <person name="Tomsovsky M."/>
            <person name="Tulloss R.E."/>
            <person name="Uehling J."/>
            <person name="Grigoriev I.V."/>
            <person name="Vagvolgyi C."/>
            <person name="Papp T."/>
            <person name="Martin F.M."/>
            <person name="Miettinen O."/>
            <person name="Hibbett D.S."/>
            <person name="Nagy L.G."/>
        </authorList>
    </citation>
    <scope>NUCLEOTIDE SEQUENCE [LARGE SCALE GENOMIC DNA]</scope>
    <source>
        <strain evidence="1 2">NL-1719</strain>
    </source>
</reference>
<evidence type="ECO:0000313" key="2">
    <source>
        <dbReference type="Proteomes" id="UP000308600"/>
    </source>
</evidence>
<protein>
    <submittedName>
        <fullName evidence="1">Uncharacterized protein</fullName>
    </submittedName>
</protein>
<keyword evidence="2" id="KW-1185">Reference proteome</keyword>
<accession>A0ACD3ABG0</accession>
<name>A0ACD3ABG0_9AGAR</name>
<organism evidence="1 2">
    <name type="scientific">Pluteus cervinus</name>
    <dbReference type="NCBI Taxonomy" id="181527"/>
    <lineage>
        <taxon>Eukaryota</taxon>
        <taxon>Fungi</taxon>
        <taxon>Dikarya</taxon>
        <taxon>Basidiomycota</taxon>
        <taxon>Agaricomycotina</taxon>
        <taxon>Agaricomycetes</taxon>
        <taxon>Agaricomycetidae</taxon>
        <taxon>Agaricales</taxon>
        <taxon>Pluteineae</taxon>
        <taxon>Pluteaceae</taxon>
        <taxon>Pluteus</taxon>
    </lineage>
</organism>
<evidence type="ECO:0000313" key="1">
    <source>
        <dbReference type="EMBL" id="TFK62926.1"/>
    </source>
</evidence>
<proteinExistence type="predicted"/>
<sequence length="337" mass="38330">MDPDVFVTKFNPESSGITEIVRQHLLQGVEQTKKIRVELYKLDVYDTGSFFKPHQDTPRSEKMFASLVVVFPTPHEGGDLLLRHDGEEWSFRSSQILAQCTAPSAAFVAFYSDVEHEVTPVESGYRLTLTYNLYYADDQSPQPIPLNPNSITPSLPDSYLLTVTLANLLQDPYCLPHGGFFGFGLRFSYPILSRKGIRLRDIIKHLKGSDATLRMVCESLSLATSLQLVIVNEGRWTYHDVLLPETVDVSHYEQENEMAWDMILASHNPIRIYDVDDEDGNPPENAEPVIWITPKTEYRTYEGQYVRYGNDASTIGHMYGDVCLMVEVGPYHQRETL</sequence>
<gene>
    <name evidence="1" type="ORF">BDN72DRAFT_848213</name>
</gene>
<dbReference type="Proteomes" id="UP000308600">
    <property type="component" value="Unassembled WGS sequence"/>
</dbReference>
<dbReference type="EMBL" id="ML208550">
    <property type="protein sequence ID" value="TFK62926.1"/>
    <property type="molecule type" value="Genomic_DNA"/>
</dbReference>